<feature type="region of interest" description="Disordered" evidence="6">
    <location>
        <begin position="496"/>
        <end position="524"/>
    </location>
</feature>
<feature type="compositionally biased region" description="Polar residues" evidence="6">
    <location>
        <begin position="496"/>
        <end position="508"/>
    </location>
</feature>
<evidence type="ECO:0000256" key="4">
    <source>
        <dbReference type="ARBA" id="ARBA00023002"/>
    </source>
</evidence>
<dbReference type="InterPro" id="IPR024779">
    <property type="entry name" value="2OGFeDO_JBP1/TET_oxygenase_dom"/>
</dbReference>
<organism evidence="8 9">
    <name type="scientific">Leucocoprinus birnbaumii</name>
    <dbReference type="NCBI Taxonomy" id="56174"/>
    <lineage>
        <taxon>Eukaryota</taxon>
        <taxon>Fungi</taxon>
        <taxon>Dikarya</taxon>
        <taxon>Basidiomycota</taxon>
        <taxon>Agaricomycotina</taxon>
        <taxon>Agaricomycetes</taxon>
        <taxon>Agaricomycetidae</taxon>
        <taxon>Agaricales</taxon>
        <taxon>Agaricineae</taxon>
        <taxon>Agaricaceae</taxon>
        <taxon>Leucocoprinus</taxon>
    </lineage>
</organism>
<protein>
    <recommendedName>
        <fullName evidence="7">2OGFeDO JBP1/TET oxygenase domain-containing protein</fullName>
    </recommendedName>
</protein>
<keyword evidence="9" id="KW-1185">Reference proteome</keyword>
<dbReference type="AlphaFoldDB" id="A0AAD5VLF3"/>
<comment type="cofactor">
    <cofactor evidence="1">
        <name>Fe(2+)</name>
        <dbReference type="ChEBI" id="CHEBI:29033"/>
    </cofactor>
</comment>
<evidence type="ECO:0000313" key="8">
    <source>
        <dbReference type="EMBL" id="KAJ3562030.1"/>
    </source>
</evidence>
<dbReference type="Proteomes" id="UP001213000">
    <property type="component" value="Unassembled WGS sequence"/>
</dbReference>
<keyword evidence="4" id="KW-0560">Oxidoreductase</keyword>
<accession>A0AAD5VLF3</accession>
<evidence type="ECO:0000256" key="1">
    <source>
        <dbReference type="ARBA" id="ARBA00001954"/>
    </source>
</evidence>
<dbReference type="GO" id="GO:0046872">
    <property type="term" value="F:metal ion binding"/>
    <property type="evidence" value="ECO:0007669"/>
    <property type="project" value="UniProtKB-KW"/>
</dbReference>
<keyword evidence="2" id="KW-0479">Metal-binding</keyword>
<name>A0AAD5VLF3_9AGAR</name>
<evidence type="ECO:0000256" key="6">
    <source>
        <dbReference type="SAM" id="MobiDB-lite"/>
    </source>
</evidence>
<sequence>MVARTPSTKLSKLEQLRKYSRDGETSGKKLTRSRNKKVAALRAMGLEGYMRVKMAERIRYVLKLKIQLYIAPTSKNRRPKSEEAANVNQIIRVVSAAFLNPYVLDCDVSTLKGQQEISTILDNPQLGEISDPCTVVDCKGHILVWYLPGLMPNKYQRNLFHATKILDHIFKRSVDGKNWRRDPQYFYDKTGNLIPGTETFSAGWFPVGHGYSQKAVINTSCSIRLNVNKGTLLWLKQIRGPSEFLNDTLALTHPALYRAGIIAREKLKLMKATREYAELWPSVFSGISPITNCSTKVHCNNFGHYAWYNQLVTMGTYKSAKLCLPELGASLEYGPGTVVHLCGNLLEHAVDDWGVGDRICYAYFFRKDVMTDIPDIPPAVWQKIRELETRVAKFAQDIVEAEAVRDKAVEMNLDTDGKKLSKARLAKLTNSIAGKKAWHCRAQQDLVKARNEARSQQEDVIAPGARLDAETSAVQATAMANYLVDLLNKVADANDTATAEGNEPSSVHNMDVSPTEPQAMAGDPSLIPLIQDTGSKDIYMEEDHFLEIIHNEVTTAPMDIDKIPQDLRAETLTENPMAREEDGESSHLEPKIDDINTEEHEPEVLQAKTEEPMIEASSDGTSEPLEKMSQKSVEDELDMRLIDHDDKTALQDHLKALQPKPRKMAEDATQVTCKKGKNANRKKQGPKYREPDDSDLSEVDFTGDSEEGELSGDNKGKL</sequence>
<keyword evidence="3" id="KW-0223">Dioxygenase</keyword>
<feature type="region of interest" description="Disordered" evidence="6">
    <location>
        <begin position="575"/>
        <end position="718"/>
    </location>
</feature>
<dbReference type="EMBL" id="JANIEX010000922">
    <property type="protein sequence ID" value="KAJ3562030.1"/>
    <property type="molecule type" value="Genomic_DNA"/>
</dbReference>
<proteinExistence type="predicted"/>
<comment type="caution">
    <text evidence="8">The sequence shown here is derived from an EMBL/GenBank/DDBJ whole genome shotgun (WGS) entry which is preliminary data.</text>
</comment>
<feature type="domain" description="2OGFeDO JBP1/TET oxygenase" evidence="7">
    <location>
        <begin position="244"/>
        <end position="367"/>
    </location>
</feature>
<evidence type="ECO:0000256" key="3">
    <source>
        <dbReference type="ARBA" id="ARBA00022964"/>
    </source>
</evidence>
<gene>
    <name evidence="8" type="ORF">NP233_g9828</name>
</gene>
<feature type="compositionally biased region" description="Basic and acidic residues" evidence="6">
    <location>
        <begin position="575"/>
        <end position="611"/>
    </location>
</feature>
<feature type="compositionally biased region" description="Acidic residues" evidence="6">
    <location>
        <begin position="692"/>
        <end position="710"/>
    </location>
</feature>
<evidence type="ECO:0000256" key="2">
    <source>
        <dbReference type="ARBA" id="ARBA00022723"/>
    </source>
</evidence>
<feature type="compositionally biased region" description="Basic residues" evidence="6">
    <location>
        <begin position="674"/>
        <end position="686"/>
    </location>
</feature>
<evidence type="ECO:0000313" key="9">
    <source>
        <dbReference type="Proteomes" id="UP001213000"/>
    </source>
</evidence>
<dbReference type="Gene3D" id="3.60.130.30">
    <property type="match status" value="1"/>
</dbReference>
<dbReference type="GO" id="GO:0051213">
    <property type="term" value="F:dioxygenase activity"/>
    <property type="evidence" value="ECO:0007669"/>
    <property type="project" value="UniProtKB-KW"/>
</dbReference>
<keyword evidence="5" id="KW-0408">Iron</keyword>
<evidence type="ECO:0000256" key="5">
    <source>
        <dbReference type="ARBA" id="ARBA00023004"/>
    </source>
</evidence>
<feature type="compositionally biased region" description="Basic and acidic residues" evidence="6">
    <location>
        <begin position="624"/>
        <end position="655"/>
    </location>
</feature>
<evidence type="ECO:0000259" key="7">
    <source>
        <dbReference type="Pfam" id="PF12851"/>
    </source>
</evidence>
<dbReference type="Pfam" id="PF12851">
    <property type="entry name" value="Tet_JBP"/>
    <property type="match status" value="1"/>
</dbReference>
<reference evidence="8" key="1">
    <citation type="submission" date="2022-07" db="EMBL/GenBank/DDBJ databases">
        <title>Genome Sequence of Leucocoprinus birnbaumii.</title>
        <authorList>
            <person name="Buettner E."/>
        </authorList>
    </citation>
    <scope>NUCLEOTIDE SEQUENCE</scope>
    <source>
        <strain evidence="8">VT141</strain>
    </source>
</reference>